<evidence type="ECO:0000256" key="6">
    <source>
        <dbReference type="ARBA" id="ARBA00022490"/>
    </source>
</evidence>
<accession>A0A1C3YSR0</accession>
<dbReference type="EMBL" id="FMBA01000001">
    <property type="protein sequence ID" value="SCB73134.1"/>
    <property type="molecule type" value="Genomic_DNA"/>
</dbReference>
<dbReference type="EC" id="2.2.1.2" evidence="5 11"/>
<dbReference type="InterPro" id="IPR018225">
    <property type="entry name" value="Transaldolase_AS"/>
</dbReference>
<evidence type="ECO:0000256" key="8">
    <source>
        <dbReference type="ARBA" id="ARBA00023126"/>
    </source>
</evidence>
<dbReference type="InterPro" id="IPR001585">
    <property type="entry name" value="TAL/FSA"/>
</dbReference>
<dbReference type="STRING" id="1798183.GA0061080_100178"/>
<dbReference type="HAMAP" id="MF_00492">
    <property type="entry name" value="Transaldolase_1"/>
    <property type="match status" value="1"/>
</dbReference>
<comment type="catalytic activity">
    <reaction evidence="10 11 12">
        <text>D-sedoheptulose 7-phosphate + D-glyceraldehyde 3-phosphate = D-erythrose 4-phosphate + beta-D-fructose 6-phosphate</text>
        <dbReference type="Rhea" id="RHEA:17053"/>
        <dbReference type="ChEBI" id="CHEBI:16897"/>
        <dbReference type="ChEBI" id="CHEBI:57483"/>
        <dbReference type="ChEBI" id="CHEBI:57634"/>
        <dbReference type="ChEBI" id="CHEBI:59776"/>
        <dbReference type="EC" id="2.2.1.2"/>
    </reaction>
</comment>
<keyword evidence="8 11" id="KW-0570">Pentose shunt</keyword>
<dbReference type="GO" id="GO:0005975">
    <property type="term" value="P:carbohydrate metabolic process"/>
    <property type="evidence" value="ECO:0007669"/>
    <property type="project" value="InterPro"/>
</dbReference>
<keyword evidence="6 11" id="KW-0963">Cytoplasm</keyword>
<evidence type="ECO:0000256" key="12">
    <source>
        <dbReference type="RuleBase" id="RU004155"/>
    </source>
</evidence>
<dbReference type="SUPFAM" id="SSF51569">
    <property type="entry name" value="Aldolase"/>
    <property type="match status" value="1"/>
</dbReference>
<dbReference type="FunFam" id="3.20.20.70:FF:000002">
    <property type="entry name" value="Transaldolase"/>
    <property type="match status" value="1"/>
</dbReference>
<comment type="function">
    <text evidence="1 11 12">Transaldolase is important for the balance of metabolites in the pentose-phosphate pathway.</text>
</comment>
<name>A0A1C3YSR0_9GAMM</name>
<evidence type="ECO:0000256" key="9">
    <source>
        <dbReference type="ARBA" id="ARBA00023270"/>
    </source>
</evidence>
<keyword evidence="7 11" id="KW-0808">Transferase</keyword>
<evidence type="ECO:0000256" key="4">
    <source>
        <dbReference type="ARBA" id="ARBA00008012"/>
    </source>
</evidence>
<dbReference type="GO" id="GO:0004801">
    <property type="term" value="F:transaldolase activity"/>
    <property type="evidence" value="ECO:0007669"/>
    <property type="project" value="UniProtKB-UniRule"/>
</dbReference>
<dbReference type="GO" id="GO:0006098">
    <property type="term" value="P:pentose-phosphate shunt"/>
    <property type="evidence" value="ECO:0007669"/>
    <property type="project" value="UniProtKB-UniRule"/>
</dbReference>
<comment type="pathway">
    <text evidence="3 11 12">Carbohydrate degradation; pentose phosphate pathway; D-glyceraldehyde 3-phosphate and beta-D-fructose 6-phosphate from D-ribose 5-phosphate and D-xylulose 5-phosphate (non-oxidative stage): step 2/3.</text>
</comment>
<gene>
    <name evidence="11" type="primary">tal</name>
    <name evidence="13" type="ORF">GA0061080_100178</name>
</gene>
<dbReference type="PANTHER" id="PTHR10683">
    <property type="entry name" value="TRANSALDOLASE"/>
    <property type="match status" value="1"/>
</dbReference>
<dbReference type="NCBIfam" id="TIGR00874">
    <property type="entry name" value="talAB"/>
    <property type="match status" value="1"/>
</dbReference>
<reference evidence="14" key="1">
    <citation type="submission" date="2016-08" db="EMBL/GenBank/DDBJ databases">
        <authorList>
            <person name="Varghese N."/>
            <person name="Submissions Spin"/>
        </authorList>
    </citation>
    <scope>NUCLEOTIDE SEQUENCE [LARGE SCALE GENOMIC DNA]</scope>
    <source>
        <strain evidence="14">R-53144</strain>
    </source>
</reference>
<evidence type="ECO:0000256" key="11">
    <source>
        <dbReference type="HAMAP-Rule" id="MF_00492"/>
    </source>
</evidence>
<dbReference type="PANTHER" id="PTHR10683:SF16">
    <property type="entry name" value="TRANSALDOLASE A"/>
    <property type="match status" value="1"/>
</dbReference>
<dbReference type="RefSeq" id="WP_091119126.1">
    <property type="nucleotide sequence ID" value="NZ_FMBA01000001.1"/>
</dbReference>
<dbReference type="UniPathway" id="UPA00115">
    <property type="reaction ID" value="UER00414"/>
</dbReference>
<dbReference type="Gene3D" id="3.20.20.70">
    <property type="entry name" value="Aldolase class I"/>
    <property type="match status" value="1"/>
</dbReference>
<comment type="subcellular location">
    <subcellularLocation>
        <location evidence="2 11">Cytoplasm</location>
    </subcellularLocation>
</comment>
<evidence type="ECO:0000256" key="7">
    <source>
        <dbReference type="ARBA" id="ARBA00022679"/>
    </source>
</evidence>
<dbReference type="AlphaFoldDB" id="A0A1C3YSR0"/>
<feature type="active site" description="Schiff-base intermediate with substrate" evidence="11">
    <location>
        <position position="131"/>
    </location>
</feature>
<evidence type="ECO:0000256" key="2">
    <source>
        <dbReference type="ARBA" id="ARBA00004496"/>
    </source>
</evidence>
<evidence type="ECO:0000313" key="14">
    <source>
        <dbReference type="Proteomes" id="UP000199698"/>
    </source>
</evidence>
<dbReference type="PROSITE" id="PS00958">
    <property type="entry name" value="TRANSALDOLASE_2"/>
    <property type="match status" value="1"/>
</dbReference>
<protein>
    <recommendedName>
        <fullName evidence="5 11">Transaldolase</fullName>
        <ecNumber evidence="5 11">2.2.1.2</ecNumber>
    </recommendedName>
</protein>
<sequence>MSQLDEFKKLTVVVADTGDIDSIKQFSPEDATTNPSLVLKAAQLPQYRYLIDSAVQTAKKLGGSKEEQLVNACDQVAVNIGAEILKSVPGRISTEVDARMSFDKQGCIEKARKIIALYKEKGIDKSRILIKIASTWEGIKAAEVLEQEGINCNLTLLFSFAQARACAEVNAFLISPFVGRIYDWYQAKKPIDPYVADEDPGVVSVRNIFNYYKQHGYKTIVMGASFRKVDQILALAGCDRLTISPNLLAEMQQSNAPVVQKLNPNQSVVARPTPMTEAEFRWQHNSDAMAVEKLAEGIRAFAVDQGKLEDMISALL</sequence>
<organism evidence="13 14">
    <name type="scientific">Gilliamella intestini</name>
    <dbReference type="NCBI Taxonomy" id="1798183"/>
    <lineage>
        <taxon>Bacteria</taxon>
        <taxon>Pseudomonadati</taxon>
        <taxon>Pseudomonadota</taxon>
        <taxon>Gammaproteobacteria</taxon>
        <taxon>Orbales</taxon>
        <taxon>Orbaceae</taxon>
        <taxon>Gilliamella</taxon>
    </lineage>
</organism>
<dbReference type="Pfam" id="PF00923">
    <property type="entry name" value="TAL_FSA"/>
    <property type="match status" value="1"/>
</dbReference>
<dbReference type="InterPro" id="IPR004730">
    <property type="entry name" value="Transaldolase_1"/>
</dbReference>
<dbReference type="GO" id="GO:0005829">
    <property type="term" value="C:cytosol"/>
    <property type="evidence" value="ECO:0007669"/>
    <property type="project" value="TreeGrafter"/>
</dbReference>
<keyword evidence="9 11" id="KW-0704">Schiff base</keyword>
<keyword evidence="14" id="KW-1185">Reference proteome</keyword>
<dbReference type="NCBIfam" id="NF009001">
    <property type="entry name" value="PRK12346.1"/>
    <property type="match status" value="1"/>
</dbReference>
<dbReference type="InterPro" id="IPR013785">
    <property type="entry name" value="Aldolase_TIM"/>
</dbReference>
<proteinExistence type="inferred from homology"/>
<dbReference type="Proteomes" id="UP000199698">
    <property type="component" value="Unassembled WGS sequence"/>
</dbReference>
<dbReference type="PROSITE" id="PS01054">
    <property type="entry name" value="TRANSALDOLASE_1"/>
    <property type="match status" value="1"/>
</dbReference>
<evidence type="ECO:0000256" key="5">
    <source>
        <dbReference type="ARBA" id="ARBA00013151"/>
    </source>
</evidence>
<evidence type="ECO:0000313" key="13">
    <source>
        <dbReference type="EMBL" id="SCB73134.1"/>
    </source>
</evidence>
<evidence type="ECO:0000256" key="3">
    <source>
        <dbReference type="ARBA" id="ARBA00004857"/>
    </source>
</evidence>
<evidence type="ECO:0000256" key="1">
    <source>
        <dbReference type="ARBA" id="ARBA00003518"/>
    </source>
</evidence>
<comment type="similarity">
    <text evidence="4 11 12">Belongs to the transaldolase family. Type 1 subfamily.</text>
</comment>
<evidence type="ECO:0000256" key="10">
    <source>
        <dbReference type="ARBA" id="ARBA00048810"/>
    </source>
</evidence>
<dbReference type="OrthoDB" id="9809101at2"/>
<dbReference type="CDD" id="cd00957">
    <property type="entry name" value="Transaldolase_TalAB"/>
    <property type="match status" value="1"/>
</dbReference>